<evidence type="ECO:0000256" key="1">
    <source>
        <dbReference type="SAM" id="MobiDB-lite"/>
    </source>
</evidence>
<dbReference type="GeneID" id="94427033"/>
<evidence type="ECO:0000313" key="3">
    <source>
        <dbReference type="Proteomes" id="UP000221165"/>
    </source>
</evidence>
<keyword evidence="3" id="KW-1185">Reference proteome</keyword>
<gene>
    <name evidence="2" type="ORF">CSUI_003626</name>
</gene>
<dbReference type="EMBL" id="MIGC01001638">
    <property type="protein sequence ID" value="PHJ22522.1"/>
    <property type="molecule type" value="Genomic_DNA"/>
</dbReference>
<protein>
    <submittedName>
        <fullName evidence="2">Uncharacterized protein</fullName>
    </submittedName>
</protein>
<proteinExistence type="predicted"/>
<organism evidence="2 3">
    <name type="scientific">Cystoisospora suis</name>
    <dbReference type="NCBI Taxonomy" id="483139"/>
    <lineage>
        <taxon>Eukaryota</taxon>
        <taxon>Sar</taxon>
        <taxon>Alveolata</taxon>
        <taxon>Apicomplexa</taxon>
        <taxon>Conoidasida</taxon>
        <taxon>Coccidia</taxon>
        <taxon>Eucoccidiorida</taxon>
        <taxon>Eimeriorina</taxon>
        <taxon>Sarcocystidae</taxon>
        <taxon>Cystoisospora</taxon>
    </lineage>
</organism>
<dbReference type="RefSeq" id="XP_067924199.1">
    <property type="nucleotide sequence ID" value="XM_068063822.1"/>
</dbReference>
<dbReference type="Proteomes" id="UP000221165">
    <property type="component" value="Unassembled WGS sequence"/>
</dbReference>
<evidence type="ECO:0000313" key="2">
    <source>
        <dbReference type="EMBL" id="PHJ22522.1"/>
    </source>
</evidence>
<reference evidence="2 3" key="1">
    <citation type="journal article" date="2017" name="Int. J. Parasitol.">
        <title>The genome of the protozoan parasite Cystoisospora suis and a reverse vaccinology approach to identify vaccine candidates.</title>
        <authorList>
            <person name="Palmieri N."/>
            <person name="Shrestha A."/>
            <person name="Ruttkowski B."/>
            <person name="Beck T."/>
            <person name="Vogl C."/>
            <person name="Tomley F."/>
            <person name="Blake D.P."/>
            <person name="Joachim A."/>
        </authorList>
    </citation>
    <scope>NUCLEOTIDE SEQUENCE [LARGE SCALE GENOMIC DNA]</scope>
    <source>
        <strain evidence="2 3">Wien I</strain>
    </source>
</reference>
<name>A0A2C6L473_9APIC</name>
<sequence length="72" mass="7846">MTRSMLLSLDSGLPLLKLRLSPQRPPEISPAPSPLADSTKKTLSWMTGGPYKQTARRPARTTPGAFILGKTR</sequence>
<dbReference type="VEuPathDB" id="ToxoDB:CSUI_003626"/>
<feature type="region of interest" description="Disordered" evidence="1">
    <location>
        <begin position="18"/>
        <end position="72"/>
    </location>
</feature>
<accession>A0A2C6L473</accession>
<feature type="compositionally biased region" description="Pro residues" evidence="1">
    <location>
        <begin position="23"/>
        <end position="33"/>
    </location>
</feature>
<dbReference type="AlphaFoldDB" id="A0A2C6L473"/>
<comment type="caution">
    <text evidence="2">The sequence shown here is derived from an EMBL/GenBank/DDBJ whole genome shotgun (WGS) entry which is preliminary data.</text>
</comment>